<evidence type="ECO:0000313" key="3">
    <source>
        <dbReference type="Proteomes" id="UP001162483"/>
    </source>
</evidence>
<dbReference type="Proteomes" id="UP001162483">
    <property type="component" value="Unassembled WGS sequence"/>
</dbReference>
<evidence type="ECO:0000256" key="1">
    <source>
        <dbReference type="SAM" id="SignalP"/>
    </source>
</evidence>
<gene>
    <name evidence="2" type="ORF">SPARVUS_LOCUS12590632</name>
</gene>
<evidence type="ECO:0008006" key="4">
    <source>
        <dbReference type="Google" id="ProtNLM"/>
    </source>
</evidence>
<feature type="non-terminal residue" evidence="2">
    <location>
        <position position="82"/>
    </location>
</feature>
<evidence type="ECO:0000313" key="2">
    <source>
        <dbReference type="EMBL" id="CAI9599476.1"/>
    </source>
</evidence>
<name>A0ABN9FVI2_9NEOB</name>
<organism evidence="2 3">
    <name type="scientific">Staurois parvus</name>
    <dbReference type="NCBI Taxonomy" id="386267"/>
    <lineage>
        <taxon>Eukaryota</taxon>
        <taxon>Metazoa</taxon>
        <taxon>Chordata</taxon>
        <taxon>Craniata</taxon>
        <taxon>Vertebrata</taxon>
        <taxon>Euteleostomi</taxon>
        <taxon>Amphibia</taxon>
        <taxon>Batrachia</taxon>
        <taxon>Anura</taxon>
        <taxon>Neobatrachia</taxon>
        <taxon>Ranoidea</taxon>
        <taxon>Ranidae</taxon>
        <taxon>Staurois</taxon>
    </lineage>
</organism>
<dbReference type="EMBL" id="CATNWA010017304">
    <property type="protein sequence ID" value="CAI9599476.1"/>
    <property type="molecule type" value="Genomic_DNA"/>
</dbReference>
<comment type="caution">
    <text evidence="2">The sequence shown here is derived from an EMBL/GenBank/DDBJ whole genome shotgun (WGS) entry which is preliminary data.</text>
</comment>
<feature type="signal peptide" evidence="1">
    <location>
        <begin position="1"/>
        <end position="19"/>
    </location>
</feature>
<protein>
    <recommendedName>
        <fullName evidence="4">Secreted protein</fullName>
    </recommendedName>
</protein>
<proteinExistence type="predicted"/>
<feature type="chain" id="PRO_5045157325" description="Secreted protein" evidence="1">
    <location>
        <begin position="20"/>
        <end position="82"/>
    </location>
</feature>
<keyword evidence="1" id="KW-0732">Signal</keyword>
<keyword evidence="3" id="KW-1185">Reference proteome</keyword>
<reference evidence="2" key="1">
    <citation type="submission" date="2023-05" db="EMBL/GenBank/DDBJ databases">
        <authorList>
            <person name="Stuckert A."/>
        </authorList>
    </citation>
    <scope>NUCLEOTIDE SEQUENCE</scope>
</reference>
<sequence>MTQSRPALIISALISSAQQFCPAVPPVSAAYQCPSVPPIINHHCCISEQHNQCLLINAHQCSFISATSSVLPIHANSSVPIS</sequence>
<accession>A0ABN9FVI2</accession>